<accession>A0A7C8ID06</accession>
<evidence type="ECO:0000256" key="1">
    <source>
        <dbReference type="SAM" id="MobiDB-lite"/>
    </source>
</evidence>
<proteinExistence type="predicted"/>
<dbReference type="Proteomes" id="UP000481861">
    <property type="component" value="Unassembled WGS sequence"/>
</dbReference>
<sequence>MSDKKPEEQSQEQSHIPDPSKDDDDSKKDEKKGSGGLLSFVGDPIGNVLQTGLRPLGAPLEKGVTGPLGSALGGTTRGALGPIAGEQHEKMEVLGGDNKDSYEATPEKIAGKEQTGGNPLGLDQTGRWGFEEEGEGKK</sequence>
<dbReference type="AlphaFoldDB" id="A0A7C8ID06"/>
<feature type="region of interest" description="Disordered" evidence="1">
    <location>
        <begin position="108"/>
        <end position="138"/>
    </location>
</feature>
<comment type="caution">
    <text evidence="2">The sequence shown here is derived from an EMBL/GenBank/DDBJ whole genome shotgun (WGS) entry which is preliminary data.</text>
</comment>
<feature type="region of interest" description="Disordered" evidence="1">
    <location>
        <begin position="1"/>
        <end position="44"/>
    </location>
</feature>
<keyword evidence="3" id="KW-1185">Reference proteome</keyword>
<name>A0A7C8ID06_9PLEO</name>
<reference evidence="2 3" key="1">
    <citation type="submission" date="2020-01" db="EMBL/GenBank/DDBJ databases">
        <authorList>
            <consortium name="DOE Joint Genome Institute"/>
            <person name="Haridas S."/>
            <person name="Albert R."/>
            <person name="Binder M."/>
            <person name="Bloem J."/>
            <person name="Labutti K."/>
            <person name="Salamov A."/>
            <person name="Andreopoulos B."/>
            <person name="Baker S.E."/>
            <person name="Barry K."/>
            <person name="Bills G."/>
            <person name="Bluhm B.H."/>
            <person name="Cannon C."/>
            <person name="Castanera R."/>
            <person name="Culley D.E."/>
            <person name="Daum C."/>
            <person name="Ezra D."/>
            <person name="Gonzalez J.B."/>
            <person name="Henrissat B."/>
            <person name="Kuo A."/>
            <person name="Liang C."/>
            <person name="Lipzen A."/>
            <person name="Lutzoni F."/>
            <person name="Magnuson J."/>
            <person name="Mondo S."/>
            <person name="Nolan M."/>
            <person name="Ohm R."/>
            <person name="Pangilinan J."/>
            <person name="Park H.-J.H."/>
            <person name="Ramirez L."/>
            <person name="Alfaro M."/>
            <person name="Sun H."/>
            <person name="Tritt A."/>
            <person name="Yoshinaga Y."/>
            <person name="Zwiers L.-H.L."/>
            <person name="Turgeon B.G."/>
            <person name="Goodwin S.B."/>
            <person name="Spatafora J.W."/>
            <person name="Crous P.W."/>
            <person name="Grigoriev I.V."/>
        </authorList>
    </citation>
    <scope>NUCLEOTIDE SEQUENCE [LARGE SCALE GENOMIC DNA]</scope>
    <source>
        <strain evidence="2 3">CBS 611.86</strain>
    </source>
</reference>
<dbReference type="OrthoDB" id="3902208at2759"/>
<feature type="compositionally biased region" description="Basic and acidic residues" evidence="1">
    <location>
        <begin position="18"/>
        <end position="33"/>
    </location>
</feature>
<protein>
    <submittedName>
        <fullName evidence="2">Uncharacterized protein</fullName>
    </submittedName>
</protein>
<evidence type="ECO:0000313" key="3">
    <source>
        <dbReference type="Proteomes" id="UP000481861"/>
    </source>
</evidence>
<gene>
    <name evidence="2" type="ORF">BDV95DRAFT_565194</name>
</gene>
<organism evidence="2 3">
    <name type="scientific">Massariosphaeria phaeospora</name>
    <dbReference type="NCBI Taxonomy" id="100035"/>
    <lineage>
        <taxon>Eukaryota</taxon>
        <taxon>Fungi</taxon>
        <taxon>Dikarya</taxon>
        <taxon>Ascomycota</taxon>
        <taxon>Pezizomycotina</taxon>
        <taxon>Dothideomycetes</taxon>
        <taxon>Pleosporomycetidae</taxon>
        <taxon>Pleosporales</taxon>
        <taxon>Pleosporales incertae sedis</taxon>
        <taxon>Massariosphaeria</taxon>
    </lineage>
</organism>
<evidence type="ECO:0000313" key="2">
    <source>
        <dbReference type="EMBL" id="KAF2873991.1"/>
    </source>
</evidence>
<dbReference type="EMBL" id="JAADJZ010000006">
    <property type="protein sequence ID" value="KAF2873991.1"/>
    <property type="molecule type" value="Genomic_DNA"/>
</dbReference>